<reference evidence="4 5" key="1">
    <citation type="submission" date="2019-01" db="EMBL/GenBank/DDBJ databases">
        <title>Lacunisphaera sp. strain TWA-58.</title>
        <authorList>
            <person name="Chen W.-M."/>
        </authorList>
    </citation>
    <scope>NUCLEOTIDE SEQUENCE [LARGE SCALE GENOMIC DNA]</scope>
    <source>
        <strain evidence="4 5">TWA-58</strain>
    </source>
</reference>
<evidence type="ECO:0000256" key="2">
    <source>
        <dbReference type="ARBA" id="ARBA00022801"/>
    </source>
</evidence>
<protein>
    <submittedName>
        <fullName evidence="4">Sulfatase</fullName>
    </submittedName>
</protein>
<evidence type="ECO:0000313" key="4">
    <source>
        <dbReference type="EMBL" id="RXK55769.1"/>
    </source>
</evidence>
<evidence type="ECO:0000313" key="5">
    <source>
        <dbReference type="Proteomes" id="UP000290218"/>
    </source>
</evidence>
<comment type="caution">
    <text evidence="4">The sequence shown here is derived from an EMBL/GenBank/DDBJ whole genome shotgun (WGS) entry which is preliminary data.</text>
</comment>
<dbReference type="Proteomes" id="UP000290218">
    <property type="component" value="Unassembled WGS sequence"/>
</dbReference>
<dbReference type="OrthoDB" id="9762324at2"/>
<dbReference type="PANTHER" id="PTHR42693">
    <property type="entry name" value="ARYLSULFATASE FAMILY MEMBER"/>
    <property type="match status" value="1"/>
</dbReference>
<name>A0A4V1M6L0_9BACT</name>
<evidence type="ECO:0000259" key="3">
    <source>
        <dbReference type="Pfam" id="PF00884"/>
    </source>
</evidence>
<keyword evidence="5" id="KW-1185">Reference proteome</keyword>
<proteinExistence type="inferred from homology"/>
<dbReference type="PANTHER" id="PTHR42693:SF53">
    <property type="entry name" value="ENDO-4-O-SULFATASE"/>
    <property type="match status" value="1"/>
</dbReference>
<dbReference type="InterPro" id="IPR000917">
    <property type="entry name" value="Sulfatase_N"/>
</dbReference>
<comment type="similarity">
    <text evidence="1">Belongs to the sulfatase family.</text>
</comment>
<dbReference type="Pfam" id="PF00884">
    <property type="entry name" value="Sulfatase"/>
    <property type="match status" value="1"/>
</dbReference>
<accession>A0A4V1M6L0</accession>
<dbReference type="InterPro" id="IPR050738">
    <property type="entry name" value="Sulfatase"/>
</dbReference>
<keyword evidence="2" id="KW-0378">Hydrolase</keyword>
<dbReference type="AlphaFoldDB" id="A0A4V1M6L0"/>
<dbReference type="InterPro" id="IPR017850">
    <property type="entry name" value="Alkaline_phosphatase_core_sf"/>
</dbReference>
<dbReference type="EMBL" id="SDHX01000001">
    <property type="protein sequence ID" value="RXK55769.1"/>
    <property type="molecule type" value="Genomic_DNA"/>
</dbReference>
<sequence>MAAQPNILWIVTTQWRAQATGYAGDANARTPWLDGLASEAVNFTQAVTPHPLGPQARAALLTGRLCPDNGVSGYWDALPVYQQEKPGGHRPPHQPGRTVAHALADRGYATAFFGKWHLAPRDRSAPFVGEAHAKIIVPPERRGGFGLWEGFESGFLLNDPWLHGTRLPQPKHFKGYQADVLIQRAAEWLKAPHSQPVFCMVSLEAPHPPYHAPAPQVAEVKPASLRLRANVPTGGPVEKQAREELAGYYAHIEATDRAVGKLIAEADLSGTVVVFTSVHGDMHGSHGLFRKAWPHEESVRVPLLIRGLKPGNRGRTDLSPVSLVDLPHMAVAWAEGREWHSRRDNALISMPAATEIPLQCPVAWRGFRSPKHKLVLNADPSAGSGQAATPWLYYDLERDPLEMRNLAEDPGRQDEIKELIRLM</sequence>
<gene>
    <name evidence="4" type="ORF">ESB00_07750</name>
</gene>
<dbReference type="GO" id="GO:0004065">
    <property type="term" value="F:arylsulfatase activity"/>
    <property type="evidence" value="ECO:0007669"/>
    <property type="project" value="TreeGrafter"/>
</dbReference>
<dbReference type="RefSeq" id="WP_129047134.1">
    <property type="nucleotide sequence ID" value="NZ_SDHX01000001.1"/>
</dbReference>
<dbReference type="Gene3D" id="3.40.720.10">
    <property type="entry name" value="Alkaline Phosphatase, subunit A"/>
    <property type="match status" value="1"/>
</dbReference>
<evidence type="ECO:0000256" key="1">
    <source>
        <dbReference type="ARBA" id="ARBA00008779"/>
    </source>
</evidence>
<organism evidence="4 5">
    <name type="scientific">Oleiharenicola lentus</name>
    <dbReference type="NCBI Taxonomy" id="2508720"/>
    <lineage>
        <taxon>Bacteria</taxon>
        <taxon>Pseudomonadati</taxon>
        <taxon>Verrucomicrobiota</taxon>
        <taxon>Opitutia</taxon>
        <taxon>Opitutales</taxon>
        <taxon>Opitutaceae</taxon>
        <taxon>Oleiharenicola</taxon>
    </lineage>
</organism>
<feature type="domain" description="Sulfatase N-terminal" evidence="3">
    <location>
        <begin position="5"/>
        <end position="334"/>
    </location>
</feature>
<dbReference type="SUPFAM" id="SSF53649">
    <property type="entry name" value="Alkaline phosphatase-like"/>
    <property type="match status" value="1"/>
</dbReference>